<dbReference type="PANTHER" id="PTHR11061:SF30">
    <property type="entry name" value="TRNA (URACIL(54)-C(5))-METHYLTRANSFERASE"/>
    <property type="match status" value="1"/>
</dbReference>
<dbReference type="GO" id="GO:0070041">
    <property type="term" value="F:rRNA (uridine-C5-)-methyltransferase activity"/>
    <property type="evidence" value="ECO:0007669"/>
    <property type="project" value="TreeGrafter"/>
</dbReference>
<comment type="caution">
    <text evidence="6">The sequence shown here is derived from an EMBL/GenBank/DDBJ whole genome shotgun (WGS) entry which is preliminary data.</text>
</comment>
<feature type="active site" description="Nucleophile" evidence="4">
    <location>
        <position position="413"/>
    </location>
</feature>
<name>A0A9D2AFW4_9FIRM</name>
<feature type="binding site" evidence="4">
    <location>
        <position position="336"/>
    </location>
    <ligand>
        <name>S-adenosyl-L-methionine</name>
        <dbReference type="ChEBI" id="CHEBI:59789"/>
    </ligand>
</feature>
<evidence type="ECO:0000256" key="2">
    <source>
        <dbReference type="ARBA" id="ARBA00022679"/>
    </source>
</evidence>
<accession>A0A9D2AFW4</accession>
<feature type="binding site" evidence="4">
    <location>
        <position position="386"/>
    </location>
    <ligand>
        <name>S-adenosyl-L-methionine</name>
        <dbReference type="ChEBI" id="CHEBI:59789"/>
    </ligand>
</feature>
<comment type="similarity">
    <text evidence="4">Belongs to the class I-like SAM-binding methyltransferase superfamily. RNA M5U methyltransferase family.</text>
</comment>
<proteinExistence type="inferred from homology"/>
<evidence type="ECO:0000313" key="7">
    <source>
        <dbReference type="Proteomes" id="UP000824204"/>
    </source>
</evidence>
<dbReference type="AlphaFoldDB" id="A0A9D2AFW4"/>
<feature type="domain" description="TRAM" evidence="5">
    <location>
        <begin position="7"/>
        <end position="65"/>
    </location>
</feature>
<evidence type="ECO:0000256" key="3">
    <source>
        <dbReference type="ARBA" id="ARBA00022691"/>
    </source>
</evidence>
<dbReference type="Proteomes" id="UP000824204">
    <property type="component" value="Unassembled WGS sequence"/>
</dbReference>
<organism evidence="6 7">
    <name type="scientific">Candidatus Borkfalkia faecipullorum</name>
    <dbReference type="NCBI Taxonomy" id="2838510"/>
    <lineage>
        <taxon>Bacteria</taxon>
        <taxon>Bacillati</taxon>
        <taxon>Bacillota</taxon>
        <taxon>Clostridia</taxon>
        <taxon>Christensenellales</taxon>
        <taxon>Christensenellaceae</taxon>
        <taxon>Candidatus Borkfalkia</taxon>
    </lineage>
</organism>
<dbReference type="InterPro" id="IPR002792">
    <property type="entry name" value="TRAM_dom"/>
</dbReference>
<dbReference type="EMBL" id="DXFX01000031">
    <property type="protein sequence ID" value="HIX07287.1"/>
    <property type="molecule type" value="Genomic_DNA"/>
</dbReference>
<dbReference type="SUPFAM" id="SSF53335">
    <property type="entry name" value="S-adenosyl-L-methionine-dependent methyltransferases"/>
    <property type="match status" value="1"/>
</dbReference>
<evidence type="ECO:0000259" key="5">
    <source>
        <dbReference type="PROSITE" id="PS50926"/>
    </source>
</evidence>
<feature type="binding site" evidence="4">
    <location>
        <position position="315"/>
    </location>
    <ligand>
        <name>S-adenosyl-L-methionine</name>
        <dbReference type="ChEBI" id="CHEBI:59789"/>
    </ligand>
</feature>
<dbReference type="Gene3D" id="3.40.50.150">
    <property type="entry name" value="Vaccinia Virus protein VP39"/>
    <property type="match status" value="1"/>
</dbReference>
<evidence type="ECO:0000313" key="6">
    <source>
        <dbReference type="EMBL" id="HIX07287.1"/>
    </source>
</evidence>
<dbReference type="Gene3D" id="2.40.50.1070">
    <property type="match status" value="1"/>
</dbReference>
<feature type="binding site" evidence="4">
    <location>
        <position position="286"/>
    </location>
    <ligand>
        <name>S-adenosyl-L-methionine</name>
        <dbReference type="ChEBI" id="CHEBI:59789"/>
    </ligand>
</feature>
<dbReference type="Pfam" id="PF05958">
    <property type="entry name" value="tRNA_U5-meth_tr"/>
    <property type="match status" value="1"/>
</dbReference>
<keyword evidence="2 4" id="KW-0808">Transferase</keyword>
<dbReference type="EC" id="2.1.1.190" evidence="6"/>
<keyword evidence="3 4" id="KW-0949">S-adenosyl-L-methionine</keyword>
<dbReference type="Gene3D" id="2.40.50.140">
    <property type="entry name" value="Nucleic acid-binding proteins"/>
    <property type="match status" value="1"/>
</dbReference>
<dbReference type="PROSITE" id="PS51687">
    <property type="entry name" value="SAM_MT_RNA_M5U"/>
    <property type="match status" value="1"/>
</dbReference>
<protein>
    <submittedName>
        <fullName evidence="6">23S rRNA (Uracil(1939)-C(5))-methyltransferase RlmD</fullName>
        <ecNumber evidence="6">2.1.1.190</ecNumber>
    </submittedName>
</protein>
<reference evidence="6" key="1">
    <citation type="journal article" date="2021" name="PeerJ">
        <title>Extensive microbial diversity within the chicken gut microbiome revealed by metagenomics and culture.</title>
        <authorList>
            <person name="Gilroy R."/>
            <person name="Ravi A."/>
            <person name="Getino M."/>
            <person name="Pursley I."/>
            <person name="Horton D.L."/>
            <person name="Alikhan N.F."/>
            <person name="Baker D."/>
            <person name="Gharbi K."/>
            <person name="Hall N."/>
            <person name="Watson M."/>
            <person name="Adriaenssens E.M."/>
            <person name="Foster-Nyarko E."/>
            <person name="Jarju S."/>
            <person name="Secka A."/>
            <person name="Antonio M."/>
            <person name="Oren A."/>
            <person name="Chaudhuri R.R."/>
            <person name="La Ragione R."/>
            <person name="Hildebrand F."/>
            <person name="Pallen M.J."/>
        </authorList>
    </citation>
    <scope>NUCLEOTIDE SEQUENCE</scope>
    <source>
        <strain evidence="6">811</strain>
    </source>
</reference>
<dbReference type="InterPro" id="IPR029063">
    <property type="entry name" value="SAM-dependent_MTases_sf"/>
</dbReference>
<dbReference type="PROSITE" id="PS01231">
    <property type="entry name" value="TRMA_2"/>
    <property type="match status" value="1"/>
</dbReference>
<evidence type="ECO:0000256" key="4">
    <source>
        <dbReference type="PROSITE-ProRule" id="PRU01024"/>
    </source>
</evidence>
<reference evidence="6" key="2">
    <citation type="submission" date="2021-04" db="EMBL/GenBank/DDBJ databases">
        <authorList>
            <person name="Gilroy R."/>
        </authorList>
    </citation>
    <scope>NUCLEOTIDE SEQUENCE</scope>
    <source>
        <strain evidence="6">811</strain>
    </source>
</reference>
<dbReference type="NCBIfam" id="TIGR00479">
    <property type="entry name" value="rumA"/>
    <property type="match status" value="1"/>
</dbReference>
<gene>
    <name evidence="6" type="primary">rlmD</name>
    <name evidence="6" type="ORF">H9741_02330</name>
</gene>
<dbReference type="InterPro" id="IPR010280">
    <property type="entry name" value="U5_MeTrfase_fam"/>
</dbReference>
<dbReference type="InterPro" id="IPR030391">
    <property type="entry name" value="MeTrfase_TrmA_CS"/>
</dbReference>
<keyword evidence="1 4" id="KW-0489">Methyltransferase</keyword>
<dbReference type="PROSITE" id="PS50926">
    <property type="entry name" value="TRAM"/>
    <property type="match status" value="1"/>
</dbReference>
<dbReference type="SUPFAM" id="SSF50249">
    <property type="entry name" value="Nucleic acid-binding proteins"/>
    <property type="match status" value="1"/>
</dbReference>
<dbReference type="GO" id="GO:0070475">
    <property type="term" value="P:rRNA base methylation"/>
    <property type="evidence" value="ECO:0007669"/>
    <property type="project" value="TreeGrafter"/>
</dbReference>
<sequence length="477" mass="52555">MSEVTEITTKNQEFTGLVESLGSNGEGIVHMGETVFFAPFTVVGEKVKFRALKVKNRIGYAKALEILTPADERVRAKCPLFTKCGGCQLQHLRYGAQLKMKSKTVADALRKIAGIRAEVPLTVKSDFQYEYRNKLQIPVGVDKNGAGVIGFYAERSHRIVPVDNCPIHPAWVKDIIDIFYAYMKQCRVRAYDEATGKGVLRHIVVRDVDGGFLTTAVTATPELPSWEKLAGMIGEKFKVFSLWHNVNAGDGNGVFGNRWKLLEGKGKYSAHECGIRFEVGPNTFMQVNRSVCRKLYERTVRFATESGAKVAVDAYSGSGLLTAMLAKQIGRAYGIEVVAEAVQCANDLIVPNKLEGKLINLCGKVEDELPKVLAEQDLSQTVLVVDPPRKGVDRATLKAILRSGIPSVAMISCNPATMARDVGILTGALLEEGTELKKNPEYKQEGMEGYYKLLSVQPFDMFPQTKHVETLVCLSKN</sequence>
<evidence type="ECO:0000256" key="1">
    <source>
        <dbReference type="ARBA" id="ARBA00022603"/>
    </source>
</evidence>
<dbReference type="PANTHER" id="PTHR11061">
    <property type="entry name" value="RNA M5U METHYLTRANSFERASE"/>
    <property type="match status" value="1"/>
</dbReference>
<dbReference type="InterPro" id="IPR012340">
    <property type="entry name" value="NA-bd_OB-fold"/>
</dbReference>